<protein>
    <submittedName>
        <fullName evidence="1">Uncharacterized protein</fullName>
    </submittedName>
</protein>
<evidence type="ECO:0000313" key="2">
    <source>
        <dbReference type="Proteomes" id="UP000237319"/>
    </source>
</evidence>
<accession>A0A2S5CYE6</accession>
<evidence type="ECO:0000313" key="1">
    <source>
        <dbReference type="EMBL" id="POZ55830.1"/>
    </source>
</evidence>
<reference evidence="1 2" key="1">
    <citation type="submission" date="2017-11" db="EMBL/GenBank/DDBJ databases">
        <title>Genome sequence of Lysinibacillus sphaericus, a lignin-degrading bacteria isolated from municipal solid waste soil.</title>
        <authorList>
            <person name="Persinoti G.F."/>
            <person name="Paixao D.A."/>
            <person name="Bugg T.D."/>
            <person name="Squina F.M."/>
        </authorList>
    </citation>
    <scope>NUCLEOTIDE SEQUENCE [LARGE SCALE GENOMIC DNA]</scope>
    <source>
        <strain evidence="1 2">A1</strain>
    </source>
</reference>
<name>A0A2S5CYE6_LYSSH</name>
<keyword evidence="2" id="KW-1185">Reference proteome</keyword>
<dbReference type="AlphaFoldDB" id="A0A2S5CYE6"/>
<dbReference type="RefSeq" id="WP_103976269.1">
    <property type="nucleotide sequence ID" value="NZ_CP194323.1"/>
</dbReference>
<dbReference type="Proteomes" id="UP000237319">
    <property type="component" value="Unassembled WGS sequence"/>
</dbReference>
<comment type="caution">
    <text evidence="1">The sequence shown here is derived from an EMBL/GenBank/DDBJ whole genome shotgun (WGS) entry which is preliminary data.</text>
</comment>
<gene>
    <name evidence="1" type="ORF">LYSIN_00613</name>
</gene>
<organism evidence="1 2">
    <name type="scientific">Lysinibacillus sphaericus</name>
    <name type="common">Bacillus sphaericus</name>
    <dbReference type="NCBI Taxonomy" id="1421"/>
    <lineage>
        <taxon>Bacteria</taxon>
        <taxon>Bacillati</taxon>
        <taxon>Bacillota</taxon>
        <taxon>Bacilli</taxon>
        <taxon>Bacillales</taxon>
        <taxon>Bacillaceae</taxon>
        <taxon>Lysinibacillus</taxon>
    </lineage>
</organism>
<dbReference type="EMBL" id="PGLV01000001">
    <property type="protein sequence ID" value="POZ55830.1"/>
    <property type="molecule type" value="Genomic_DNA"/>
</dbReference>
<sequence>MIPFEENMKIWNDTLEEISHPIYKSILNNFHTDMIQEISFNIKADIVQKDFDSIMNYSLKYILQSLFIQIKKSKEFELMELVFGDKVCDEFEKLLLMDAIDISYHIDDFITEKEMEEEGISVDDLDNFLNIIVNFNEKQFAILKLTNSVCELGELAFLNLDTSDTFINGNHYSDYEEK</sequence>
<proteinExistence type="predicted"/>